<feature type="compositionally biased region" description="Basic and acidic residues" evidence="1">
    <location>
        <begin position="130"/>
        <end position="143"/>
    </location>
</feature>
<sequence>MSLRNPSRAQSLVTNTLKQEFEELQIQDFIKQATTYNTFTMSSTSNVGDRRAYENSDQKNYTDDEIAQMKKENRFHEGKDNSHQANDSKDERTIANKLAREEKREQEAEEEKTQEDKERKIDPALPAKNHGNEPSKGAKLDKELQEEEEELLKKKGNFGPKAAN</sequence>
<dbReference type="OrthoDB" id="3358750at2759"/>
<dbReference type="PANTHER" id="PTHR39475">
    <property type="entry name" value="CONIDIATION-SPECIFIC PROTEIN 6"/>
    <property type="match status" value="1"/>
</dbReference>
<organism evidence="2 3">
    <name type="scientific">Pseudocercospora eumusae</name>
    <dbReference type="NCBI Taxonomy" id="321146"/>
    <lineage>
        <taxon>Eukaryota</taxon>
        <taxon>Fungi</taxon>
        <taxon>Dikarya</taxon>
        <taxon>Ascomycota</taxon>
        <taxon>Pezizomycotina</taxon>
        <taxon>Dothideomycetes</taxon>
        <taxon>Dothideomycetidae</taxon>
        <taxon>Mycosphaerellales</taxon>
        <taxon>Mycosphaerellaceae</taxon>
        <taxon>Pseudocercospora</taxon>
    </lineage>
</organism>
<feature type="region of interest" description="Disordered" evidence="1">
    <location>
        <begin position="40"/>
        <end position="164"/>
    </location>
</feature>
<protein>
    <submittedName>
        <fullName evidence="2">Uncharacterized protein</fullName>
    </submittedName>
</protein>
<name>A0A139HLM6_9PEZI</name>
<feature type="compositionally biased region" description="Basic and acidic residues" evidence="1">
    <location>
        <begin position="48"/>
        <end position="106"/>
    </location>
</feature>
<dbReference type="EMBL" id="LFZN01000032">
    <property type="protein sequence ID" value="KXT03259.1"/>
    <property type="molecule type" value="Genomic_DNA"/>
</dbReference>
<keyword evidence="3" id="KW-1185">Reference proteome</keyword>
<evidence type="ECO:0000256" key="1">
    <source>
        <dbReference type="SAM" id="MobiDB-lite"/>
    </source>
</evidence>
<gene>
    <name evidence="2" type="ORF">AC578_4759</name>
</gene>
<evidence type="ECO:0000313" key="3">
    <source>
        <dbReference type="Proteomes" id="UP000070133"/>
    </source>
</evidence>
<dbReference type="PANTHER" id="PTHR39475:SF1">
    <property type="entry name" value="CONIDIATION-SPECIFIC PROTEIN 6"/>
    <property type="match status" value="1"/>
</dbReference>
<dbReference type="Proteomes" id="UP000070133">
    <property type="component" value="Unassembled WGS sequence"/>
</dbReference>
<accession>A0A139HLM6</accession>
<evidence type="ECO:0000313" key="2">
    <source>
        <dbReference type="EMBL" id="KXT03259.1"/>
    </source>
</evidence>
<dbReference type="AlphaFoldDB" id="A0A139HLM6"/>
<comment type="caution">
    <text evidence="2">The sequence shown here is derived from an EMBL/GenBank/DDBJ whole genome shotgun (WGS) entry which is preliminary data.</text>
</comment>
<proteinExistence type="predicted"/>
<reference evidence="2 3" key="1">
    <citation type="submission" date="2015-07" db="EMBL/GenBank/DDBJ databases">
        <title>Comparative genomics of the Sigatoka disease complex on banana suggests a link between parallel evolutionary changes in Pseudocercospora fijiensis and Pseudocercospora eumusae and increased virulence on the banana host.</title>
        <authorList>
            <person name="Chang T.-C."/>
            <person name="Salvucci A."/>
            <person name="Crous P.W."/>
            <person name="Stergiopoulos I."/>
        </authorList>
    </citation>
    <scope>NUCLEOTIDE SEQUENCE [LARGE SCALE GENOMIC DNA]</scope>
    <source>
        <strain evidence="2 3">CBS 114824</strain>
    </source>
</reference>